<dbReference type="SUPFAM" id="SSF117281">
    <property type="entry name" value="Kelch motif"/>
    <property type="match status" value="1"/>
</dbReference>
<evidence type="ECO:0000313" key="2">
    <source>
        <dbReference type="EMBL" id="CAI2387301.1"/>
    </source>
</evidence>
<gene>
    <name evidence="2" type="ORF">ECRASSUSDP1_LOCUS28931</name>
</gene>
<accession>A0AAD1YAR1</accession>
<dbReference type="InterPro" id="IPR015915">
    <property type="entry name" value="Kelch-typ_b-propeller"/>
</dbReference>
<dbReference type="Gene3D" id="2.120.10.80">
    <property type="entry name" value="Kelch-type beta propeller"/>
    <property type="match status" value="1"/>
</dbReference>
<protein>
    <submittedName>
        <fullName evidence="2">Uncharacterized protein</fullName>
    </submittedName>
</protein>
<organism evidence="2 3">
    <name type="scientific">Euplotes crassus</name>
    <dbReference type="NCBI Taxonomy" id="5936"/>
    <lineage>
        <taxon>Eukaryota</taxon>
        <taxon>Sar</taxon>
        <taxon>Alveolata</taxon>
        <taxon>Ciliophora</taxon>
        <taxon>Intramacronucleata</taxon>
        <taxon>Spirotrichea</taxon>
        <taxon>Hypotrichia</taxon>
        <taxon>Euplotida</taxon>
        <taxon>Euplotidae</taxon>
        <taxon>Moneuplotes</taxon>
    </lineage>
</organism>
<dbReference type="AlphaFoldDB" id="A0AAD1YAR1"/>
<dbReference type="Proteomes" id="UP001295684">
    <property type="component" value="Unassembled WGS sequence"/>
</dbReference>
<proteinExistence type="predicted"/>
<reference evidence="2" key="1">
    <citation type="submission" date="2023-07" db="EMBL/GenBank/DDBJ databases">
        <authorList>
            <consortium name="AG Swart"/>
            <person name="Singh M."/>
            <person name="Singh A."/>
            <person name="Seah K."/>
            <person name="Emmerich C."/>
        </authorList>
    </citation>
    <scope>NUCLEOTIDE SEQUENCE</scope>
    <source>
        <strain evidence="2">DP1</strain>
    </source>
</reference>
<evidence type="ECO:0000313" key="3">
    <source>
        <dbReference type="Proteomes" id="UP001295684"/>
    </source>
</evidence>
<comment type="caution">
    <text evidence="2">The sequence shown here is derived from an EMBL/GenBank/DDBJ whole genome shotgun (WGS) entry which is preliminary data.</text>
</comment>
<keyword evidence="3" id="KW-1185">Reference proteome</keyword>
<feature type="coiled-coil region" evidence="1">
    <location>
        <begin position="617"/>
        <end position="648"/>
    </location>
</feature>
<dbReference type="EMBL" id="CAMPGE010029815">
    <property type="protein sequence ID" value="CAI2387301.1"/>
    <property type="molecule type" value="Genomic_DNA"/>
</dbReference>
<sequence>MEENPCFVEYFRCVVCSKIFDGSEGRKFPFQCGLCMRFLCCNDQEHTSQEHFDKDAGKCEAESILEDLIDVQEDTVAQEELLQQKYRCGNKNCTQNNMGYEEALMHIGICTEKSQESKLKTLLNQLNSKDEPIVWDASSRCKRCQCIPFQPIYFCKCGVGLYCHFCRAQDEKCLTCNTIIRSVGFMDPERFYNRIFNLQIKRYLCRFCAEPYTWDALAIHERICFEIATESKLEEIENPEIKSHYLLKEEYLSEMKTIFCDVQEKLSERLDQFKTELIRFQQRNCEQEGKKLEKKRIIGIEKYIAKLKDEDKVRLSIQELCELVQSFPKKLEPPSQDQNMFVKFRKFDKSFTYFQFKKNIVNPGEQRKLAKASRPLIQSDGFKIIQTPLSNRVFLVGGDSNPWGTFEFDLENRKFLPEGELKNEQELEVPLSIGRSHHSLVATCGLIFCTGGKPNFLRRRGEGEDETDEANGRLIEVFKLKEGRWIEYNNRLQNSRCCHSSCILGSYLYLFQGYDVSGYAVNSVSIERIKIDTNEATLFSDPGYDSFYVNQDDNLGENIRSFTSIFPTQSLNQIIYFGYTGLEEDACQPLDQKDLIRTDEDNQIYHRYSFRDEYPRYNESKLQLDWEREEYQEALNQIRDRVQECEEIQTVKNPLCEDYIHHPMYFRGITFYHSSIEKLCYFDDEEAYQVREVLPPEQDVGSDSSSDSDF</sequence>
<evidence type="ECO:0000256" key="1">
    <source>
        <dbReference type="SAM" id="Coils"/>
    </source>
</evidence>
<keyword evidence="1" id="KW-0175">Coiled coil</keyword>
<name>A0AAD1YAR1_EUPCR</name>